<reference evidence="11" key="1">
    <citation type="submission" date="2019-02" db="EMBL/GenBank/DDBJ databases">
        <authorList>
            <person name="Gruber-Vodicka R. H."/>
            <person name="Seah K. B. B."/>
        </authorList>
    </citation>
    <scope>NUCLEOTIDE SEQUENCE</scope>
    <source>
        <strain evidence="12">BECK_BZ163</strain>
        <strain evidence="13">BECK_BZ164</strain>
        <strain evidence="11">BECK_BZ165</strain>
    </source>
</reference>
<dbReference type="EMBL" id="CAADFA010000029">
    <property type="protein sequence ID" value="VFJ45706.1"/>
    <property type="molecule type" value="Genomic_DNA"/>
</dbReference>
<keyword evidence="2" id="KW-1277">Toxin-antitoxin system</keyword>
<proteinExistence type="inferred from homology"/>
<dbReference type="InterPro" id="IPR052038">
    <property type="entry name" value="Type-VII_TA_antitoxin"/>
</dbReference>
<dbReference type="EMBL" id="CAADEZ010000035">
    <property type="protein sequence ID" value="VFJ46318.1"/>
    <property type="molecule type" value="Genomic_DNA"/>
</dbReference>
<keyword evidence="5" id="KW-0479">Metal-binding</keyword>
<dbReference type="CDD" id="cd05403">
    <property type="entry name" value="NT_KNTase_like"/>
    <property type="match status" value="1"/>
</dbReference>
<evidence type="ECO:0000256" key="5">
    <source>
        <dbReference type="ARBA" id="ARBA00022723"/>
    </source>
</evidence>
<evidence type="ECO:0000256" key="9">
    <source>
        <dbReference type="ARBA" id="ARBA00038276"/>
    </source>
</evidence>
<evidence type="ECO:0000256" key="7">
    <source>
        <dbReference type="ARBA" id="ARBA00022840"/>
    </source>
</evidence>
<evidence type="ECO:0000313" key="13">
    <source>
        <dbReference type="EMBL" id="VFK07296.1"/>
    </source>
</evidence>
<keyword evidence="3" id="KW-0808">Transferase</keyword>
<organism evidence="11">
    <name type="scientific">Candidatus Kentrum sp. FM</name>
    <dbReference type="NCBI Taxonomy" id="2126340"/>
    <lineage>
        <taxon>Bacteria</taxon>
        <taxon>Pseudomonadati</taxon>
        <taxon>Pseudomonadota</taxon>
        <taxon>Gammaproteobacteria</taxon>
        <taxon>Candidatus Kentrum</taxon>
    </lineage>
</organism>
<evidence type="ECO:0000256" key="4">
    <source>
        <dbReference type="ARBA" id="ARBA00022695"/>
    </source>
</evidence>
<dbReference type="PANTHER" id="PTHR33571:SF14">
    <property type="entry name" value="PROTEIN ADENYLYLTRANSFERASE MJ0435-RELATED"/>
    <property type="match status" value="1"/>
</dbReference>
<dbReference type="SUPFAM" id="SSF81301">
    <property type="entry name" value="Nucleotidyltransferase"/>
    <property type="match status" value="1"/>
</dbReference>
<dbReference type="GO" id="GO:0046872">
    <property type="term" value="F:metal ion binding"/>
    <property type="evidence" value="ECO:0007669"/>
    <property type="project" value="UniProtKB-KW"/>
</dbReference>
<dbReference type="InterPro" id="IPR002934">
    <property type="entry name" value="Polymerase_NTP_transf_dom"/>
</dbReference>
<evidence type="ECO:0000313" key="12">
    <source>
        <dbReference type="EMBL" id="VFJ46318.1"/>
    </source>
</evidence>
<dbReference type="GO" id="GO:0005524">
    <property type="term" value="F:ATP binding"/>
    <property type="evidence" value="ECO:0007669"/>
    <property type="project" value="UniProtKB-KW"/>
</dbReference>
<evidence type="ECO:0000256" key="3">
    <source>
        <dbReference type="ARBA" id="ARBA00022679"/>
    </source>
</evidence>
<keyword evidence="6" id="KW-0547">Nucleotide-binding</keyword>
<sequence length="100" mass="11336">MTKLDSALQRIREKYPYLSDEYGVGNIGVFGSVARGTEREDSDIDVVVEFTRPVGLKFIDLVGYLEDILGAKVDVLTEEGVRNIRNRKIADDIRRDIVYV</sequence>
<gene>
    <name evidence="12" type="ORF">BECKFM1743A_GA0114220_1003516</name>
    <name evidence="13" type="ORF">BECKFM1743B_GA0114221_1003617</name>
    <name evidence="11" type="ORF">BECKFM1743C_GA0114222_1002915</name>
</gene>
<dbReference type="GO" id="GO:0016779">
    <property type="term" value="F:nucleotidyltransferase activity"/>
    <property type="evidence" value="ECO:0007669"/>
    <property type="project" value="UniProtKB-KW"/>
</dbReference>
<dbReference type="EMBL" id="CAADFL010000036">
    <property type="protein sequence ID" value="VFK07296.1"/>
    <property type="molecule type" value="Genomic_DNA"/>
</dbReference>
<keyword evidence="8" id="KW-0460">Magnesium</keyword>
<dbReference type="PANTHER" id="PTHR33571">
    <property type="entry name" value="SSL8005 PROTEIN"/>
    <property type="match status" value="1"/>
</dbReference>
<evidence type="ECO:0000256" key="6">
    <source>
        <dbReference type="ARBA" id="ARBA00022741"/>
    </source>
</evidence>
<evidence type="ECO:0000259" key="10">
    <source>
        <dbReference type="Pfam" id="PF01909"/>
    </source>
</evidence>
<evidence type="ECO:0000313" key="11">
    <source>
        <dbReference type="EMBL" id="VFJ45706.1"/>
    </source>
</evidence>
<dbReference type="InterPro" id="IPR043519">
    <property type="entry name" value="NT_sf"/>
</dbReference>
<evidence type="ECO:0000256" key="2">
    <source>
        <dbReference type="ARBA" id="ARBA00022649"/>
    </source>
</evidence>
<keyword evidence="4" id="KW-0548">Nucleotidyltransferase</keyword>
<name>A0A450S238_9GAMM</name>
<evidence type="ECO:0000256" key="1">
    <source>
        <dbReference type="ARBA" id="ARBA00001946"/>
    </source>
</evidence>
<feature type="domain" description="Polymerase nucleotidyl transferase" evidence="10">
    <location>
        <begin position="17"/>
        <end position="87"/>
    </location>
</feature>
<protein>
    <recommendedName>
        <fullName evidence="10">Polymerase nucleotidyl transferase domain-containing protein</fullName>
    </recommendedName>
</protein>
<comment type="cofactor">
    <cofactor evidence="1">
        <name>Mg(2+)</name>
        <dbReference type="ChEBI" id="CHEBI:18420"/>
    </cofactor>
</comment>
<dbReference type="Pfam" id="PF01909">
    <property type="entry name" value="NTP_transf_2"/>
    <property type="match status" value="1"/>
</dbReference>
<dbReference type="Gene3D" id="3.30.460.10">
    <property type="entry name" value="Beta Polymerase, domain 2"/>
    <property type="match status" value="1"/>
</dbReference>
<evidence type="ECO:0000256" key="8">
    <source>
        <dbReference type="ARBA" id="ARBA00022842"/>
    </source>
</evidence>
<keyword evidence="7" id="KW-0067">ATP-binding</keyword>
<dbReference type="AlphaFoldDB" id="A0A450S238"/>
<accession>A0A450S238</accession>
<comment type="similarity">
    <text evidence="9">Belongs to the MntA antitoxin family.</text>
</comment>